<dbReference type="InterPro" id="IPR037038">
    <property type="entry name" value="HepT-like_sf"/>
</dbReference>
<dbReference type="GO" id="GO:0004540">
    <property type="term" value="F:RNA nuclease activity"/>
    <property type="evidence" value="ECO:0007669"/>
    <property type="project" value="InterPro"/>
</dbReference>
<proteinExistence type="inferred from homology"/>
<dbReference type="PANTHER" id="PTHR34139">
    <property type="entry name" value="UPF0331 PROTEIN MJ0127"/>
    <property type="match status" value="1"/>
</dbReference>
<evidence type="ECO:0000256" key="5">
    <source>
        <dbReference type="ARBA" id="ARBA00022801"/>
    </source>
</evidence>
<keyword evidence="3" id="KW-0540">Nuclease</keyword>
<dbReference type="InterPro" id="IPR051813">
    <property type="entry name" value="HepT_RNase_toxin"/>
</dbReference>
<accession>A0A7C1JY64</accession>
<sequence>MSLLAVEYLRHILDETEYLMDRAQGLTWDQFMRDATLKRAFVRSLEIIGEASKKIPDDFKQKYSHLEWRAMAGMRDRLIHGYFGVDYSIVWDVVTNKIPILHQAIKEIVEAESTQ</sequence>
<keyword evidence="5" id="KW-0378">Hydrolase</keyword>
<organism evidence="7">
    <name type="scientific">Caldilinea aerophila</name>
    <dbReference type="NCBI Taxonomy" id="133453"/>
    <lineage>
        <taxon>Bacteria</taxon>
        <taxon>Bacillati</taxon>
        <taxon>Chloroflexota</taxon>
        <taxon>Caldilineae</taxon>
        <taxon>Caldilineales</taxon>
        <taxon>Caldilineaceae</taxon>
        <taxon>Caldilinea</taxon>
    </lineage>
</organism>
<dbReference type="PANTHER" id="PTHR34139:SF1">
    <property type="entry name" value="RNASE MJ1380-RELATED"/>
    <property type="match status" value="1"/>
</dbReference>
<dbReference type="Gene3D" id="1.20.120.580">
    <property type="entry name" value="bsu32300-like"/>
    <property type="match status" value="1"/>
</dbReference>
<dbReference type="AlphaFoldDB" id="A0A7C1JY64"/>
<dbReference type="GO" id="GO:0016787">
    <property type="term" value="F:hydrolase activity"/>
    <property type="evidence" value="ECO:0007669"/>
    <property type="project" value="UniProtKB-KW"/>
</dbReference>
<evidence type="ECO:0000256" key="1">
    <source>
        <dbReference type="ARBA" id="ARBA00022553"/>
    </source>
</evidence>
<name>A0A7C1JY64_9CHLR</name>
<dbReference type="EMBL" id="DSMG01000090">
    <property type="protein sequence ID" value="HDX31650.1"/>
    <property type="molecule type" value="Genomic_DNA"/>
</dbReference>
<keyword evidence="4" id="KW-0547">Nucleotide-binding</keyword>
<evidence type="ECO:0000313" key="7">
    <source>
        <dbReference type="EMBL" id="HDX31650.1"/>
    </source>
</evidence>
<evidence type="ECO:0000256" key="3">
    <source>
        <dbReference type="ARBA" id="ARBA00022722"/>
    </source>
</evidence>
<keyword evidence="2" id="KW-1277">Toxin-antitoxin system</keyword>
<dbReference type="Pfam" id="PF01934">
    <property type="entry name" value="HepT-like"/>
    <property type="match status" value="1"/>
</dbReference>
<dbReference type="GO" id="GO:0110001">
    <property type="term" value="C:toxin-antitoxin complex"/>
    <property type="evidence" value="ECO:0007669"/>
    <property type="project" value="InterPro"/>
</dbReference>
<evidence type="ECO:0000256" key="2">
    <source>
        <dbReference type="ARBA" id="ARBA00022649"/>
    </source>
</evidence>
<gene>
    <name evidence="7" type="ORF">ENQ20_09175</name>
</gene>
<reference evidence="7" key="1">
    <citation type="journal article" date="2020" name="mSystems">
        <title>Genome- and Community-Level Interaction Insights into Carbon Utilization and Element Cycling Functions of Hydrothermarchaeota in Hydrothermal Sediment.</title>
        <authorList>
            <person name="Zhou Z."/>
            <person name="Liu Y."/>
            <person name="Xu W."/>
            <person name="Pan J."/>
            <person name="Luo Z.H."/>
            <person name="Li M."/>
        </authorList>
    </citation>
    <scope>NUCLEOTIDE SEQUENCE [LARGE SCALE GENOMIC DNA]</scope>
    <source>
        <strain evidence="7">SpSt-289</strain>
    </source>
</reference>
<protein>
    <submittedName>
        <fullName evidence="7">DUF86 domain-containing protein</fullName>
    </submittedName>
</protein>
<dbReference type="GO" id="GO:0000166">
    <property type="term" value="F:nucleotide binding"/>
    <property type="evidence" value="ECO:0007669"/>
    <property type="project" value="UniProtKB-KW"/>
</dbReference>
<comment type="similarity">
    <text evidence="6">Belongs to the HepT RNase toxin family.</text>
</comment>
<dbReference type="InterPro" id="IPR008201">
    <property type="entry name" value="HepT-like"/>
</dbReference>
<evidence type="ECO:0000256" key="4">
    <source>
        <dbReference type="ARBA" id="ARBA00022741"/>
    </source>
</evidence>
<keyword evidence="1" id="KW-0597">Phosphoprotein</keyword>
<evidence type="ECO:0000256" key="6">
    <source>
        <dbReference type="ARBA" id="ARBA00024207"/>
    </source>
</evidence>
<comment type="caution">
    <text evidence="7">The sequence shown here is derived from an EMBL/GenBank/DDBJ whole genome shotgun (WGS) entry which is preliminary data.</text>
</comment>